<dbReference type="SUPFAM" id="SSF57903">
    <property type="entry name" value="FYVE/PHD zinc finger"/>
    <property type="match status" value="1"/>
</dbReference>
<dbReference type="PANTHER" id="PTHR33395">
    <property type="entry name" value="TRANSCRIPTASE, PUTATIVE-RELATED-RELATED"/>
    <property type="match status" value="1"/>
</dbReference>
<evidence type="ECO:0000313" key="2">
    <source>
        <dbReference type="EMBL" id="KAH9629462.1"/>
    </source>
</evidence>
<dbReference type="SUPFAM" id="SSF56219">
    <property type="entry name" value="DNase I-like"/>
    <property type="match status" value="1"/>
</dbReference>
<dbReference type="AlphaFoldDB" id="A0A922S9H6"/>
<dbReference type="PANTHER" id="PTHR33395:SF22">
    <property type="entry name" value="REVERSE TRANSCRIPTASE DOMAIN-CONTAINING PROTEIN"/>
    <property type="match status" value="1"/>
</dbReference>
<reference evidence="2" key="1">
    <citation type="journal article" date="2021" name="G3 (Bethesda)">
        <title>Genome and transcriptome analysis of the beet armyworm Spodoptera exigua reveals targets for pest control. .</title>
        <authorList>
            <person name="Simon S."/>
            <person name="Breeschoten T."/>
            <person name="Jansen H.J."/>
            <person name="Dirks R.P."/>
            <person name="Schranz M.E."/>
            <person name="Ros V.I.D."/>
        </authorList>
    </citation>
    <scope>NUCLEOTIDE SEQUENCE</scope>
    <source>
        <strain evidence="2">TB_SE_WUR_2020</strain>
    </source>
</reference>
<dbReference type="EMBL" id="JACEFF010000864">
    <property type="protein sequence ID" value="KAH9629462.1"/>
    <property type="molecule type" value="Genomic_DNA"/>
</dbReference>
<name>A0A922S9H6_SPOEX</name>
<feature type="region of interest" description="Disordered" evidence="1">
    <location>
        <begin position="264"/>
        <end position="283"/>
    </location>
</feature>
<evidence type="ECO:0000256" key="1">
    <source>
        <dbReference type="SAM" id="MobiDB-lite"/>
    </source>
</evidence>
<dbReference type="Proteomes" id="UP000814243">
    <property type="component" value="Unassembled WGS sequence"/>
</dbReference>
<protein>
    <recommendedName>
        <fullName evidence="4">Endonuclease/exonuclease/phosphatase domain-containing protein</fullName>
    </recommendedName>
</protein>
<gene>
    <name evidence="2" type="ORF">HF086_015792</name>
</gene>
<dbReference type="GO" id="GO:0061343">
    <property type="term" value="P:cell adhesion involved in heart morphogenesis"/>
    <property type="evidence" value="ECO:0007669"/>
    <property type="project" value="TreeGrafter"/>
</dbReference>
<evidence type="ECO:0008006" key="4">
    <source>
        <dbReference type="Google" id="ProtNLM"/>
    </source>
</evidence>
<organism evidence="2 3">
    <name type="scientific">Spodoptera exigua</name>
    <name type="common">Beet armyworm</name>
    <name type="synonym">Noctua fulgens</name>
    <dbReference type="NCBI Taxonomy" id="7107"/>
    <lineage>
        <taxon>Eukaryota</taxon>
        <taxon>Metazoa</taxon>
        <taxon>Ecdysozoa</taxon>
        <taxon>Arthropoda</taxon>
        <taxon>Hexapoda</taxon>
        <taxon>Insecta</taxon>
        <taxon>Pterygota</taxon>
        <taxon>Neoptera</taxon>
        <taxon>Endopterygota</taxon>
        <taxon>Lepidoptera</taxon>
        <taxon>Glossata</taxon>
        <taxon>Ditrysia</taxon>
        <taxon>Noctuoidea</taxon>
        <taxon>Noctuidae</taxon>
        <taxon>Amphipyrinae</taxon>
        <taxon>Spodoptera</taxon>
    </lineage>
</organism>
<evidence type="ECO:0000313" key="3">
    <source>
        <dbReference type="Proteomes" id="UP000814243"/>
    </source>
</evidence>
<dbReference type="InterPro" id="IPR011011">
    <property type="entry name" value="Znf_FYVE_PHD"/>
</dbReference>
<dbReference type="Gene3D" id="3.60.10.10">
    <property type="entry name" value="Endonuclease/exonuclease/phosphatase"/>
    <property type="match status" value="1"/>
</dbReference>
<dbReference type="GO" id="GO:0031012">
    <property type="term" value="C:extracellular matrix"/>
    <property type="evidence" value="ECO:0007669"/>
    <property type="project" value="TreeGrafter"/>
</dbReference>
<proteinExistence type="predicted"/>
<dbReference type="InterPro" id="IPR036691">
    <property type="entry name" value="Endo/exonu/phosph_ase_sf"/>
</dbReference>
<sequence length="650" mass="73728">MAPPSNVCAGCRKGIESKQYLQCCSCRQTYDLLCANIAIRQYNSKTSEYKQKWTCVECKCKIPKADNSNTPIRLGRTDTESENHKKIEQDNLTSNNFIPTDDLSNNSLADNTPSMNVTTRKHSNKYHNQNSQLRDLISPEKSFIDDLRSSIREEMEQALSERLPILISNFVAEQVALVVNTTITKLNDRISDLEKKLERMEARQISEGIQTELSKQPRIDTALAKSLCKTSKSQKTCNETCGTQDNQDINSEDVIQNSGWTEVNRREKQKYKQPTGIMRGTASPGATQLEASERWRYLHLFYVKVGTTENQVSSHLKATCGSEVCTVESLKARGNYASFKLVNSPQVNTKQHILNLYYQNVRGLRTKLKPFYHSLLTSSADFFAITETGLNSSIHDGELIPDGYAVLRCDRADGRKHGGVMLVSRLYCGFEMQSLSIPGNTNLDNNLFEMVCATIHRNNKFICLCIVAYIPPNACESEYMLMFHLMEQLCIKYDKTVLVADLNMYSANQNVQCYYEYFITYCGFRQCNNICNCNNRTLDVVLTTFSSEDLQVAEASETLSCIDPQHPPLYVALTNARECIARSQHAARPSPATLYPRWNFAKADFYSLYIAMSQTDWNAVYEAGSVNEAYVVFYDLFYKALDESTPRKKA</sequence>
<comment type="caution">
    <text evidence="2">The sequence shown here is derived from an EMBL/GenBank/DDBJ whole genome shotgun (WGS) entry which is preliminary data.</text>
</comment>
<accession>A0A922S9H6</accession>
<dbReference type="GO" id="GO:0007508">
    <property type="term" value="P:larval heart development"/>
    <property type="evidence" value="ECO:0007669"/>
    <property type="project" value="TreeGrafter"/>
</dbReference>